<evidence type="ECO:0000313" key="2">
    <source>
        <dbReference type="EMBL" id="SFN88560.1"/>
    </source>
</evidence>
<protein>
    <recommendedName>
        <fullName evidence="4">Lipoprotein</fullName>
    </recommendedName>
</protein>
<reference evidence="3" key="1">
    <citation type="submission" date="2016-10" db="EMBL/GenBank/DDBJ databases">
        <authorList>
            <person name="Varghese N."/>
        </authorList>
    </citation>
    <scope>NUCLEOTIDE SEQUENCE [LARGE SCALE GENOMIC DNA]</scope>
    <source>
        <strain evidence="3">Nsp8</strain>
    </source>
</reference>
<keyword evidence="3" id="KW-1185">Reference proteome</keyword>
<evidence type="ECO:0008006" key="4">
    <source>
        <dbReference type="Google" id="ProtNLM"/>
    </source>
</evidence>
<feature type="signal peptide" evidence="1">
    <location>
        <begin position="1"/>
        <end position="18"/>
    </location>
</feature>
<evidence type="ECO:0000313" key="3">
    <source>
        <dbReference type="Proteomes" id="UP000183107"/>
    </source>
</evidence>
<feature type="chain" id="PRO_5010381558" description="Lipoprotein" evidence="1">
    <location>
        <begin position="19"/>
        <end position="108"/>
    </location>
</feature>
<dbReference type="Proteomes" id="UP000183107">
    <property type="component" value="Unassembled WGS sequence"/>
</dbReference>
<evidence type="ECO:0000256" key="1">
    <source>
        <dbReference type="SAM" id="SignalP"/>
    </source>
</evidence>
<accession>A0A1I5CNG6</accession>
<dbReference type="EMBL" id="FOVJ01000004">
    <property type="protein sequence ID" value="SFN88560.1"/>
    <property type="molecule type" value="Genomic_DNA"/>
</dbReference>
<gene>
    <name evidence="2" type="ORF">SAMN05216386_2078</name>
</gene>
<proteinExistence type="predicted"/>
<dbReference type="OrthoDB" id="8565685at2"/>
<organism evidence="2 3">
    <name type="scientific">Nitrosospira briensis</name>
    <dbReference type="NCBI Taxonomy" id="35799"/>
    <lineage>
        <taxon>Bacteria</taxon>
        <taxon>Pseudomonadati</taxon>
        <taxon>Pseudomonadota</taxon>
        <taxon>Betaproteobacteria</taxon>
        <taxon>Nitrosomonadales</taxon>
        <taxon>Nitrosomonadaceae</taxon>
        <taxon>Nitrosospira</taxon>
    </lineage>
</organism>
<dbReference type="RefSeq" id="WP_074797135.1">
    <property type="nucleotide sequence ID" value="NZ_FOVJ01000004.1"/>
</dbReference>
<keyword evidence="1" id="KW-0732">Signal</keyword>
<sequence>MKTTVIALLAIPLLAACAGPPDYEQTSQKLNDGATHYFIKTKLGPCPTSRDWAVRTLAKRANEICKSGYILVNEQAPILLNQMGPPPKDTKLLWQIKCKEAEQRPPLK</sequence>
<dbReference type="AlphaFoldDB" id="A0A1I5CNG6"/>
<name>A0A1I5CNG6_9PROT</name>
<dbReference type="PROSITE" id="PS51257">
    <property type="entry name" value="PROKAR_LIPOPROTEIN"/>
    <property type="match status" value="1"/>
</dbReference>